<sequence length="62" mass="6956">MVDSGTVQMKNEYKTIVTTISRLERGFMIRIWVTKDFTSAIRAGQPDDETYGKAIATNLGKT</sequence>
<dbReference type="Proteomes" id="UP000760494">
    <property type="component" value="Unassembled WGS sequence"/>
</dbReference>
<proteinExistence type="predicted"/>
<name>A0A5Q3D5Q3_FUSFU</name>
<dbReference type="EMBL" id="CABFJX010000146">
    <property type="protein sequence ID" value="VTT65591.1"/>
    <property type="molecule type" value="Genomic_DNA"/>
</dbReference>
<evidence type="ECO:0000313" key="2">
    <source>
        <dbReference type="Proteomes" id="UP000760494"/>
    </source>
</evidence>
<evidence type="ECO:0000313" key="1">
    <source>
        <dbReference type="EMBL" id="VTT65591.1"/>
    </source>
</evidence>
<dbReference type="AlphaFoldDB" id="A0A5Q3D5Q3"/>
<accession>A0A5Q3D5Q3</accession>
<protein>
    <submittedName>
        <fullName evidence="1">Uncharacterized protein</fullName>
    </submittedName>
</protein>
<gene>
    <name evidence="1" type="ORF">C2S_6049</name>
</gene>
<comment type="caution">
    <text evidence="1">The sequence shown here is derived from an EMBL/GenBank/DDBJ whole genome shotgun (WGS) entry which is preliminary data.</text>
</comment>
<reference evidence="1" key="1">
    <citation type="submission" date="2019-05" db="EMBL/GenBank/DDBJ databases">
        <authorList>
            <person name="Piombo E."/>
        </authorList>
    </citation>
    <scope>NUCLEOTIDE SEQUENCE</scope>
    <source>
        <strain evidence="1">C2S</strain>
    </source>
</reference>
<organism evidence="1 2">
    <name type="scientific">Fusarium fujikuroi</name>
    <name type="common">Bakanae and foot rot disease fungus</name>
    <name type="synonym">Gibberella fujikuroi</name>
    <dbReference type="NCBI Taxonomy" id="5127"/>
    <lineage>
        <taxon>Eukaryota</taxon>
        <taxon>Fungi</taxon>
        <taxon>Dikarya</taxon>
        <taxon>Ascomycota</taxon>
        <taxon>Pezizomycotina</taxon>
        <taxon>Sordariomycetes</taxon>
        <taxon>Hypocreomycetidae</taxon>
        <taxon>Hypocreales</taxon>
        <taxon>Nectriaceae</taxon>
        <taxon>Fusarium</taxon>
        <taxon>Fusarium fujikuroi species complex</taxon>
    </lineage>
</organism>